<keyword evidence="15" id="KW-1185">Reference proteome</keyword>
<evidence type="ECO:0000256" key="4">
    <source>
        <dbReference type="ARBA" id="ARBA00022645"/>
    </source>
</evidence>
<evidence type="ECO:0000259" key="12">
    <source>
        <dbReference type="Pfam" id="PF00905"/>
    </source>
</evidence>
<dbReference type="GO" id="GO:0017001">
    <property type="term" value="P:antibiotic catabolic process"/>
    <property type="evidence" value="ECO:0007669"/>
    <property type="project" value="InterPro"/>
</dbReference>
<evidence type="ECO:0000256" key="7">
    <source>
        <dbReference type="ARBA" id="ARBA00023136"/>
    </source>
</evidence>
<comment type="similarity">
    <text evidence="2 9">Belongs to the class-D beta-lactamase family.</text>
</comment>
<dbReference type="InterPro" id="IPR036138">
    <property type="entry name" value="PBP_dimer_sf"/>
</dbReference>
<evidence type="ECO:0000256" key="3">
    <source>
        <dbReference type="ARBA" id="ARBA00012865"/>
    </source>
</evidence>
<keyword evidence="11" id="KW-0812">Transmembrane</keyword>
<evidence type="ECO:0000256" key="9">
    <source>
        <dbReference type="RuleBase" id="RU361140"/>
    </source>
</evidence>
<dbReference type="Gene3D" id="3.40.710.10">
    <property type="entry name" value="DD-peptidase/beta-lactamase superfamily"/>
    <property type="match status" value="1"/>
</dbReference>
<dbReference type="GO" id="GO:0008800">
    <property type="term" value="F:beta-lactamase activity"/>
    <property type="evidence" value="ECO:0007669"/>
    <property type="project" value="UniProtKB-UniRule"/>
</dbReference>
<feature type="region of interest" description="Disordered" evidence="10">
    <location>
        <begin position="649"/>
        <end position="675"/>
    </location>
</feature>
<dbReference type="PANTHER" id="PTHR30627">
    <property type="entry name" value="PEPTIDOGLYCAN D,D-TRANSPEPTIDASE"/>
    <property type="match status" value="1"/>
</dbReference>
<comment type="caution">
    <text evidence="14">The sequence shown here is derived from an EMBL/GenBank/DDBJ whole genome shotgun (WGS) entry which is preliminary data.</text>
</comment>
<dbReference type="InterPro" id="IPR005311">
    <property type="entry name" value="PBP_dimer"/>
</dbReference>
<feature type="transmembrane region" description="Helical" evidence="11">
    <location>
        <begin position="12"/>
        <end position="36"/>
    </location>
</feature>
<dbReference type="Pfam" id="PF03717">
    <property type="entry name" value="PBP_dimer"/>
    <property type="match status" value="1"/>
</dbReference>
<keyword evidence="11" id="KW-1133">Transmembrane helix</keyword>
<dbReference type="OrthoDB" id="9804124at2"/>
<dbReference type="EC" id="3.5.2.6" evidence="3 9"/>
<protein>
    <recommendedName>
        <fullName evidence="3 9">Beta-lactamase</fullName>
        <ecNumber evidence="3 9">3.5.2.6</ecNumber>
    </recommendedName>
</protein>
<dbReference type="Pfam" id="PF00905">
    <property type="entry name" value="Transpeptidase"/>
    <property type="match status" value="1"/>
</dbReference>
<dbReference type="Proteomes" id="UP000297713">
    <property type="component" value="Unassembled WGS sequence"/>
</dbReference>
<comment type="subcellular location">
    <subcellularLocation>
        <location evidence="1">Membrane</location>
    </subcellularLocation>
</comment>
<dbReference type="SUPFAM" id="SSF56601">
    <property type="entry name" value="beta-lactamase/transpeptidase-like"/>
    <property type="match status" value="1"/>
</dbReference>
<keyword evidence="7 11" id="KW-0472">Membrane</keyword>
<keyword evidence="8 9" id="KW-0046">Antibiotic resistance</keyword>
<evidence type="ECO:0000313" key="15">
    <source>
        <dbReference type="Proteomes" id="UP000297713"/>
    </source>
</evidence>
<dbReference type="SUPFAM" id="SSF56519">
    <property type="entry name" value="Penicillin binding protein dimerisation domain"/>
    <property type="match status" value="1"/>
</dbReference>
<dbReference type="Gene3D" id="3.90.1310.10">
    <property type="entry name" value="Penicillin-binding protein 2a (Domain 2)"/>
    <property type="match status" value="1"/>
</dbReference>
<proteinExistence type="inferred from homology"/>
<evidence type="ECO:0000259" key="13">
    <source>
        <dbReference type="Pfam" id="PF03717"/>
    </source>
</evidence>
<evidence type="ECO:0000256" key="11">
    <source>
        <dbReference type="SAM" id="Phobius"/>
    </source>
</evidence>
<dbReference type="InterPro" id="IPR017790">
    <property type="entry name" value="Penicillin-binding_protein_2"/>
</dbReference>
<organism evidence="14 15">
    <name type="scientific">Methylacidiphilum caldifontis</name>
    <dbReference type="NCBI Taxonomy" id="2795386"/>
    <lineage>
        <taxon>Bacteria</taxon>
        <taxon>Pseudomonadati</taxon>
        <taxon>Verrucomicrobiota</taxon>
        <taxon>Methylacidiphilae</taxon>
        <taxon>Methylacidiphilales</taxon>
        <taxon>Methylacidiphilaceae</taxon>
        <taxon>Methylacidiphilum (ex Ratnadevi et al. 2023)</taxon>
    </lineage>
</organism>
<dbReference type="NCBIfam" id="TIGR03423">
    <property type="entry name" value="pbp2_mrdA"/>
    <property type="match status" value="1"/>
</dbReference>
<feature type="domain" description="Penicillin-binding protein dimerisation" evidence="13">
    <location>
        <begin position="60"/>
        <end position="260"/>
    </location>
</feature>
<reference evidence="14 15" key="1">
    <citation type="submission" date="2016-05" db="EMBL/GenBank/DDBJ databases">
        <title>Diversity and Homogeneity among Thermoacidophilic Verrucomicrobia Methanotrophs Linked with Geographical Origin.</title>
        <authorList>
            <person name="Erikstad H.-A."/>
            <person name="Smestad N.B."/>
            <person name="Ceballos R.M."/>
            <person name="Birkeland N.-K."/>
        </authorList>
    </citation>
    <scope>NUCLEOTIDE SEQUENCE [LARGE SCALE GENOMIC DNA]</scope>
    <source>
        <strain evidence="14 15">Phi</strain>
    </source>
</reference>
<evidence type="ECO:0000256" key="10">
    <source>
        <dbReference type="SAM" id="MobiDB-lite"/>
    </source>
</evidence>
<keyword evidence="6 9" id="KW-0378">Hydrolase</keyword>
<dbReference type="PROSITE" id="PS00337">
    <property type="entry name" value="BETA_LACTAMASE_D"/>
    <property type="match status" value="1"/>
</dbReference>
<dbReference type="EMBL" id="LXQC01000079">
    <property type="protein sequence ID" value="TFE71351.1"/>
    <property type="molecule type" value="Genomic_DNA"/>
</dbReference>
<dbReference type="GO" id="GO:0009002">
    <property type="term" value="F:serine-type D-Ala-D-Ala carboxypeptidase activity"/>
    <property type="evidence" value="ECO:0007669"/>
    <property type="project" value="InterPro"/>
</dbReference>
<dbReference type="GO" id="GO:0008658">
    <property type="term" value="F:penicillin binding"/>
    <property type="evidence" value="ECO:0007669"/>
    <property type="project" value="InterPro"/>
</dbReference>
<evidence type="ECO:0000256" key="2">
    <source>
        <dbReference type="ARBA" id="ARBA00007898"/>
    </source>
</evidence>
<comment type="catalytic activity">
    <reaction evidence="9">
        <text>a beta-lactam + H2O = a substituted beta-amino acid</text>
        <dbReference type="Rhea" id="RHEA:20401"/>
        <dbReference type="ChEBI" id="CHEBI:15377"/>
        <dbReference type="ChEBI" id="CHEBI:35627"/>
        <dbReference type="ChEBI" id="CHEBI:140347"/>
        <dbReference type="EC" id="3.5.2.6"/>
    </reaction>
</comment>
<dbReference type="GO" id="GO:0071555">
    <property type="term" value="P:cell wall organization"/>
    <property type="evidence" value="ECO:0007669"/>
    <property type="project" value="TreeGrafter"/>
</dbReference>
<name>A0A4Y8PH09_9BACT</name>
<feature type="domain" description="Penicillin-binding protein transpeptidase" evidence="12">
    <location>
        <begin position="295"/>
        <end position="621"/>
    </location>
</feature>
<gene>
    <name evidence="14" type="ORF">A7Q10_04790</name>
</gene>
<dbReference type="InterPro" id="IPR050515">
    <property type="entry name" value="Beta-lactam/transpept"/>
</dbReference>
<dbReference type="GO" id="GO:0046677">
    <property type="term" value="P:response to antibiotic"/>
    <property type="evidence" value="ECO:0007669"/>
    <property type="project" value="UniProtKB-UniRule"/>
</dbReference>
<evidence type="ECO:0000256" key="1">
    <source>
        <dbReference type="ARBA" id="ARBA00004370"/>
    </source>
</evidence>
<sequence>MTTHPSSLRHSVRFRIIILVVGVVCSMMILLSRLWVIQVYEGKSYASKLKNQTTISLRLAGARGPILDKNGIGLAENRAMFEIDLYLDELVRDFPRRHKGKIPRIEVQRIMGGNVVLRKEPDIYKIVMIDLAPILKALRLAVKLDPKELQRHYFVSPSVPYSVKTDLDYATVARFEEQNLGVPGISISVKPIRYYNYGALASHVLGYVAPPDDKERVAADGISLDMVGKWGIEKYMDGQLQGKPGGRILRVNYRGYVVNEESYIAPQLGDYVYLSLDTRIQYIVETALRTVGRAAAVIVDPNTGDILAMSSVPNFDPNDFIPKISQENWQKLISDPTNPLVNRAISSYPPGSTFKLLIALAALKSGAITPKTVINSPAAIYIGDHLFHDWTKSGRGDITLYDGIRYSCNTFFYQVGIKTGIQNIDQMASLAGFGQPTGIPLPGESAGILPGPEWMKQKYPLERWSTAHTANISIGQGFLQVTPIQMALFVAAIANGGTLYYPRIVQGVANNNGEIKISVPPRVHSQLDVNPQDLEAVKAAMLGVVEDGTGANAKIDGVKIAGKTGSAQATKKLNGKLYKDTRAWFVGFAPYESPRYAFCIMVEGGVSGGATAAPIAKKILQGIFDIEKGHNPELTYLKPAIGNFNGLTEFTKHESEPSQPAPSSSNQHEEEDTDN</sequence>
<dbReference type="InterPro" id="IPR002137">
    <property type="entry name" value="Beta-lactam_class-D_AS"/>
</dbReference>
<keyword evidence="5" id="KW-0732">Signal</keyword>
<dbReference type="GO" id="GO:0005886">
    <property type="term" value="C:plasma membrane"/>
    <property type="evidence" value="ECO:0007669"/>
    <property type="project" value="TreeGrafter"/>
</dbReference>
<dbReference type="GO" id="GO:0009252">
    <property type="term" value="P:peptidoglycan biosynthetic process"/>
    <property type="evidence" value="ECO:0007669"/>
    <property type="project" value="InterPro"/>
</dbReference>
<evidence type="ECO:0000256" key="5">
    <source>
        <dbReference type="ARBA" id="ARBA00022729"/>
    </source>
</evidence>
<dbReference type="InterPro" id="IPR012338">
    <property type="entry name" value="Beta-lactam/transpept-like"/>
</dbReference>
<evidence type="ECO:0000256" key="8">
    <source>
        <dbReference type="ARBA" id="ARBA00023251"/>
    </source>
</evidence>
<dbReference type="AlphaFoldDB" id="A0A4Y8PH09"/>
<dbReference type="InterPro" id="IPR001460">
    <property type="entry name" value="PCN-bd_Tpept"/>
</dbReference>
<keyword evidence="4" id="KW-0645">Protease</keyword>
<evidence type="ECO:0000256" key="6">
    <source>
        <dbReference type="ARBA" id="ARBA00022801"/>
    </source>
</evidence>
<evidence type="ECO:0000313" key="14">
    <source>
        <dbReference type="EMBL" id="TFE71351.1"/>
    </source>
</evidence>
<accession>A0A4Y8PH09</accession>
<keyword evidence="4" id="KW-0121">Carboxypeptidase</keyword>